<dbReference type="AlphaFoldDB" id="A0A2H3B5R1"/>
<dbReference type="Proteomes" id="UP000218334">
    <property type="component" value="Unassembled WGS sequence"/>
</dbReference>
<evidence type="ECO:0000313" key="1">
    <source>
        <dbReference type="EMBL" id="PBK65030.1"/>
    </source>
</evidence>
<reference evidence="2" key="1">
    <citation type="journal article" date="2017" name="Nat. Ecol. Evol.">
        <title>Genome expansion and lineage-specific genetic innovations in the forest pathogenic fungi Armillaria.</title>
        <authorList>
            <person name="Sipos G."/>
            <person name="Prasanna A.N."/>
            <person name="Walter M.C."/>
            <person name="O'Connor E."/>
            <person name="Balint B."/>
            <person name="Krizsan K."/>
            <person name="Kiss B."/>
            <person name="Hess J."/>
            <person name="Varga T."/>
            <person name="Slot J."/>
            <person name="Riley R."/>
            <person name="Boka B."/>
            <person name="Rigling D."/>
            <person name="Barry K."/>
            <person name="Lee J."/>
            <person name="Mihaltcheva S."/>
            <person name="LaButti K."/>
            <person name="Lipzen A."/>
            <person name="Waldron R."/>
            <person name="Moloney N.M."/>
            <person name="Sperisen C."/>
            <person name="Kredics L."/>
            <person name="Vagvoelgyi C."/>
            <person name="Patrignani A."/>
            <person name="Fitzpatrick D."/>
            <person name="Nagy I."/>
            <person name="Doyle S."/>
            <person name="Anderson J.B."/>
            <person name="Grigoriev I.V."/>
            <person name="Gueldener U."/>
            <person name="Muensterkoetter M."/>
            <person name="Nagy L.G."/>
        </authorList>
    </citation>
    <scope>NUCLEOTIDE SEQUENCE [LARGE SCALE GENOMIC DNA]</scope>
    <source>
        <strain evidence="2">28-4</strain>
    </source>
</reference>
<proteinExistence type="predicted"/>
<organism evidence="1 2">
    <name type="scientific">Armillaria solidipes</name>
    <dbReference type="NCBI Taxonomy" id="1076256"/>
    <lineage>
        <taxon>Eukaryota</taxon>
        <taxon>Fungi</taxon>
        <taxon>Dikarya</taxon>
        <taxon>Basidiomycota</taxon>
        <taxon>Agaricomycotina</taxon>
        <taxon>Agaricomycetes</taxon>
        <taxon>Agaricomycetidae</taxon>
        <taxon>Agaricales</taxon>
        <taxon>Marasmiineae</taxon>
        <taxon>Physalacriaceae</taxon>
        <taxon>Armillaria</taxon>
    </lineage>
</organism>
<evidence type="ECO:0000313" key="2">
    <source>
        <dbReference type="Proteomes" id="UP000218334"/>
    </source>
</evidence>
<sequence>MTKLSNWIPCTGCACPNHHLPSYTFNLPTKLSDNPNWAHLSHSNNAPSPGEESVLLATISLYDFSCKASNWRDPFFRHFFMNLKPK</sequence>
<dbReference type="STRING" id="1076256.A0A2H3B5R1"/>
<gene>
    <name evidence="1" type="ORF">ARMSODRAFT_449973</name>
</gene>
<keyword evidence="2" id="KW-1185">Reference proteome</keyword>
<dbReference type="EMBL" id="KZ293448">
    <property type="protein sequence ID" value="PBK65030.1"/>
    <property type="molecule type" value="Genomic_DNA"/>
</dbReference>
<dbReference type="PROSITE" id="PS51257">
    <property type="entry name" value="PROKAR_LIPOPROTEIN"/>
    <property type="match status" value="1"/>
</dbReference>
<accession>A0A2H3B5R1</accession>
<name>A0A2H3B5R1_9AGAR</name>
<protein>
    <submittedName>
        <fullName evidence="1">Uncharacterized protein</fullName>
    </submittedName>
</protein>